<dbReference type="PROSITE" id="PS51858">
    <property type="entry name" value="PPPDE"/>
    <property type="match status" value="1"/>
</dbReference>
<evidence type="ECO:0000256" key="2">
    <source>
        <dbReference type="ARBA" id="ARBA00022670"/>
    </source>
</evidence>
<sequence length="249" mass="28347">MEMSDQESWPVKVYIYDNSKGMVKPLSRTLLGKQIDGVWHTGIVVYGEEFNYGGEGIMNSPPGRLFGHPDSIVDLGLTRIPYEVFRKHLRDLSLSSFRPSCYHLLDHNCNTFCSELAQFLTGNDIPSYITALPGEVLSTPLGRMIGVWIDAASAISGECRTHRQSGEHRSQCPSGERRTQCPSRERHTQCPSRERHTQCPPRERHTQCPPRERHTQCPPGERRTQFSSGERRTQFPSQHLHHASKRPSK</sequence>
<dbReference type="PANTHER" id="PTHR12378">
    <property type="entry name" value="DESUMOYLATING ISOPEPTIDASE"/>
    <property type="match status" value="1"/>
</dbReference>
<dbReference type="OrthoDB" id="6227366at2759"/>
<gene>
    <name evidence="7" type="primary">LOC111121222</name>
</gene>
<evidence type="ECO:0000256" key="3">
    <source>
        <dbReference type="ARBA" id="ARBA00022801"/>
    </source>
</evidence>
<keyword evidence="3" id="KW-0378">Hydrolase</keyword>
<dbReference type="KEGG" id="cvn:111121222"/>
<dbReference type="SMART" id="SM01179">
    <property type="entry name" value="DUF862"/>
    <property type="match status" value="1"/>
</dbReference>
<feature type="region of interest" description="Disordered" evidence="4">
    <location>
        <begin position="160"/>
        <end position="249"/>
    </location>
</feature>
<dbReference type="InterPro" id="IPR008580">
    <property type="entry name" value="PPPDE_dom"/>
</dbReference>
<feature type="compositionally biased region" description="Basic and acidic residues" evidence="4">
    <location>
        <begin position="160"/>
        <end position="233"/>
    </location>
</feature>
<dbReference type="GeneID" id="111121222"/>
<dbReference type="GO" id="GO:0008233">
    <property type="term" value="F:peptidase activity"/>
    <property type="evidence" value="ECO:0007669"/>
    <property type="project" value="UniProtKB-KW"/>
</dbReference>
<reference evidence="7" key="1">
    <citation type="submission" date="2025-08" db="UniProtKB">
        <authorList>
            <consortium name="RefSeq"/>
        </authorList>
    </citation>
    <scope>IDENTIFICATION</scope>
    <source>
        <tissue evidence="7">Whole sample</tissue>
    </source>
</reference>
<evidence type="ECO:0000313" key="6">
    <source>
        <dbReference type="Proteomes" id="UP000694844"/>
    </source>
</evidence>
<accession>A0A8B8CQK7</accession>
<dbReference type="GO" id="GO:0006508">
    <property type="term" value="P:proteolysis"/>
    <property type="evidence" value="ECO:0007669"/>
    <property type="project" value="UniProtKB-KW"/>
</dbReference>
<evidence type="ECO:0000259" key="5">
    <source>
        <dbReference type="PROSITE" id="PS51858"/>
    </source>
</evidence>
<evidence type="ECO:0000313" key="7">
    <source>
        <dbReference type="RefSeq" id="XP_022318097.1"/>
    </source>
</evidence>
<evidence type="ECO:0000256" key="1">
    <source>
        <dbReference type="ARBA" id="ARBA00008140"/>
    </source>
</evidence>
<dbReference type="Proteomes" id="UP000694844">
    <property type="component" value="Chromosome 2"/>
</dbReference>
<dbReference type="RefSeq" id="XP_022318097.1">
    <property type="nucleotide sequence ID" value="XM_022462389.1"/>
</dbReference>
<keyword evidence="2" id="KW-0645">Protease</keyword>
<name>A0A8B8CQK7_CRAVI</name>
<feature type="compositionally biased region" description="Basic residues" evidence="4">
    <location>
        <begin position="239"/>
        <end position="249"/>
    </location>
</feature>
<protein>
    <submittedName>
        <fullName evidence="7">Desumoylating isopeptidase 1-like</fullName>
    </submittedName>
</protein>
<dbReference type="GO" id="GO:0070646">
    <property type="term" value="P:protein modification by small protein removal"/>
    <property type="evidence" value="ECO:0007669"/>
    <property type="project" value="TreeGrafter"/>
</dbReference>
<evidence type="ECO:0000256" key="4">
    <source>
        <dbReference type="SAM" id="MobiDB-lite"/>
    </source>
</evidence>
<dbReference type="InterPro" id="IPR042266">
    <property type="entry name" value="PPPDE_sf"/>
</dbReference>
<keyword evidence="6" id="KW-1185">Reference proteome</keyword>
<dbReference type="AlphaFoldDB" id="A0A8B8CQK7"/>
<comment type="similarity">
    <text evidence="1">Belongs to the DeSI family.</text>
</comment>
<dbReference type="PANTHER" id="PTHR12378:SF7">
    <property type="entry name" value="DESUMOYLATING ISOPEPTIDASE 1"/>
    <property type="match status" value="1"/>
</dbReference>
<proteinExistence type="inferred from homology"/>
<organism evidence="6 7">
    <name type="scientific">Crassostrea virginica</name>
    <name type="common">Eastern oyster</name>
    <dbReference type="NCBI Taxonomy" id="6565"/>
    <lineage>
        <taxon>Eukaryota</taxon>
        <taxon>Metazoa</taxon>
        <taxon>Spiralia</taxon>
        <taxon>Lophotrochozoa</taxon>
        <taxon>Mollusca</taxon>
        <taxon>Bivalvia</taxon>
        <taxon>Autobranchia</taxon>
        <taxon>Pteriomorphia</taxon>
        <taxon>Ostreida</taxon>
        <taxon>Ostreoidea</taxon>
        <taxon>Ostreidae</taxon>
        <taxon>Crassostrea</taxon>
    </lineage>
</organism>
<dbReference type="Pfam" id="PF05903">
    <property type="entry name" value="Peptidase_C97"/>
    <property type="match status" value="1"/>
</dbReference>
<dbReference type="Gene3D" id="3.90.1720.30">
    <property type="entry name" value="PPPDE domains"/>
    <property type="match status" value="1"/>
</dbReference>
<feature type="domain" description="PPPDE" evidence="5">
    <location>
        <begin position="9"/>
        <end position="150"/>
    </location>
</feature>